<evidence type="ECO:0000259" key="8">
    <source>
        <dbReference type="Pfam" id="PF08439"/>
    </source>
</evidence>
<proteinExistence type="inferred from homology"/>
<dbReference type="Pfam" id="PF08439">
    <property type="entry name" value="Peptidase_M3_N"/>
    <property type="match status" value="1"/>
</dbReference>
<dbReference type="InterPro" id="IPR013647">
    <property type="entry name" value="OligopepF_N_dom"/>
</dbReference>
<dbReference type="GO" id="GO:0004181">
    <property type="term" value="F:metallocarboxypeptidase activity"/>
    <property type="evidence" value="ECO:0007669"/>
    <property type="project" value="InterPro"/>
</dbReference>
<dbReference type="PANTHER" id="PTHR34217">
    <property type="entry name" value="METAL-DEPENDENT CARBOXYPEPTIDASE"/>
    <property type="match status" value="1"/>
</dbReference>
<evidence type="ECO:0000256" key="3">
    <source>
        <dbReference type="ARBA" id="ARBA00022801"/>
    </source>
</evidence>
<dbReference type="CDD" id="cd09607">
    <property type="entry name" value="M3B_PepF"/>
    <property type="match status" value="1"/>
</dbReference>
<keyword evidence="10" id="KW-1185">Reference proteome</keyword>
<dbReference type="Gene3D" id="1.10.1370.20">
    <property type="entry name" value="Oligoendopeptidase f, C-terminal domain"/>
    <property type="match status" value="1"/>
</dbReference>
<evidence type="ECO:0000256" key="4">
    <source>
        <dbReference type="ARBA" id="ARBA00022833"/>
    </source>
</evidence>
<sequence length="593" mass="67554">MDYLWSLKDLYSSFDGEDFKKDMGALDGILKEYINWVDNTVESSKDIRAALEQFIGIKTRLSELASKLYNFSELSYTVDTKNEKATKNMEILEVKLSSVAEANAKINKWIGSAADIDNAIQASDILKEHEFYLKEIIEKSSHLLDGKQEAIIARMKNTGSSAWLKLKDLLTSTLKVDIELDGEKKQLPLSIIRNMAYESSRELRKKAYEAELASYEKIDDSLAACLNGIKGEVITVAELRGFGSPLEETLFNSRMEAQTLESMLAAMRESLPAFRKYLRTKGQLLGSKNGLPFFDLFAPMGDLNKKYTYEEAVKIVDENYRTFSSSLADFAKKAIESNWIDVYPREGKIGGAFCQDLHVIGQSRVMLNFGGTFSDIITMVHELGHAYHDECIKNESMLNSDYPMPLAETASTFCETIVKKAAIKAASKEEAFAILEMELSDVTQVIVDIYSRFLFESELFKRRKDGSLSTGELNEIMLWTQKEAYGDGLDPEYMHKYMWACKPHYYTADTNFYNFPYAFGQLFAKGLYAEYEKRGKAFVKDYEALLRITGKNKIEDVTKMMNIDVRGIDFWRNSLKTIEQDIEKFLELSAEKL</sequence>
<keyword evidence="4 6" id="KW-0862">Zinc</keyword>
<dbReference type="AlphaFoldDB" id="S0FWS8"/>
<comment type="caution">
    <text evidence="9">The sequence shown here is derived from an EMBL/GenBank/DDBJ whole genome shotgun (WGS) entry which is preliminary data.</text>
</comment>
<keyword evidence="2 6" id="KW-0479">Metal-binding</keyword>
<dbReference type="Pfam" id="PF01432">
    <property type="entry name" value="Peptidase_M3"/>
    <property type="match status" value="1"/>
</dbReference>
<dbReference type="eggNOG" id="COG1164">
    <property type="taxonomic scope" value="Bacteria"/>
</dbReference>
<name>S0FWS8_RUMCE</name>
<accession>S0FWS8</accession>
<dbReference type="GO" id="GO:0004222">
    <property type="term" value="F:metalloendopeptidase activity"/>
    <property type="evidence" value="ECO:0007669"/>
    <property type="project" value="InterPro"/>
</dbReference>
<dbReference type="EMBL" id="AORV01000022">
    <property type="protein sequence ID" value="EMS73013.1"/>
    <property type="molecule type" value="Genomic_DNA"/>
</dbReference>
<evidence type="ECO:0000256" key="2">
    <source>
        <dbReference type="ARBA" id="ARBA00022723"/>
    </source>
</evidence>
<reference evidence="9 10" key="1">
    <citation type="journal article" date="2013" name="Genome Announc.">
        <title>Draft Genome Sequence of the Cellulolytic, Mesophilic, Anaerobic Bacterium Clostridium termitidis Strain CT1112 (DSM 5398).</title>
        <authorList>
            <person name="Lal S."/>
            <person name="Ramachandran U."/>
            <person name="Zhang X."/>
            <person name="Munir R."/>
            <person name="Sparling R."/>
            <person name="Levin D.B."/>
        </authorList>
    </citation>
    <scope>NUCLEOTIDE SEQUENCE [LARGE SCALE GENOMIC DNA]</scope>
    <source>
        <strain evidence="9 10">CT1112</strain>
    </source>
</reference>
<dbReference type="PANTHER" id="PTHR34217:SF1">
    <property type="entry name" value="CARBOXYPEPTIDASE 1"/>
    <property type="match status" value="1"/>
</dbReference>
<keyword evidence="1 6" id="KW-0645">Protease</keyword>
<dbReference type="Gene3D" id="1.20.140.70">
    <property type="entry name" value="Oligopeptidase f, N-terminal domain"/>
    <property type="match status" value="1"/>
</dbReference>
<dbReference type="InterPro" id="IPR001567">
    <property type="entry name" value="Pept_M3A_M3B_dom"/>
</dbReference>
<dbReference type="STRING" id="1195236.CTER_0994"/>
<evidence type="ECO:0000313" key="10">
    <source>
        <dbReference type="Proteomes" id="UP000014155"/>
    </source>
</evidence>
<feature type="domain" description="Peptidase M3A/M3B catalytic" evidence="7">
    <location>
        <begin position="195"/>
        <end position="573"/>
    </location>
</feature>
<dbReference type="NCBIfam" id="TIGR02290">
    <property type="entry name" value="M3_fam_3"/>
    <property type="match status" value="1"/>
</dbReference>
<dbReference type="Proteomes" id="UP000014155">
    <property type="component" value="Unassembled WGS sequence"/>
</dbReference>
<dbReference type="GO" id="GO:0046872">
    <property type="term" value="F:metal ion binding"/>
    <property type="evidence" value="ECO:0007669"/>
    <property type="project" value="UniProtKB-UniRule"/>
</dbReference>
<evidence type="ECO:0000256" key="6">
    <source>
        <dbReference type="RuleBase" id="RU003435"/>
    </source>
</evidence>
<dbReference type="SUPFAM" id="SSF55486">
    <property type="entry name" value="Metalloproteases ('zincins'), catalytic domain"/>
    <property type="match status" value="1"/>
</dbReference>
<dbReference type="InterPro" id="IPR001333">
    <property type="entry name" value="Peptidase_M32_Taq"/>
</dbReference>
<dbReference type="InterPro" id="IPR034006">
    <property type="entry name" value="M3B_PepF_2"/>
</dbReference>
<dbReference type="GO" id="GO:0006508">
    <property type="term" value="P:proteolysis"/>
    <property type="evidence" value="ECO:0007669"/>
    <property type="project" value="UniProtKB-KW"/>
</dbReference>
<evidence type="ECO:0000256" key="5">
    <source>
        <dbReference type="ARBA" id="ARBA00023049"/>
    </source>
</evidence>
<evidence type="ECO:0000313" key="9">
    <source>
        <dbReference type="EMBL" id="EMS73013.1"/>
    </source>
</evidence>
<feature type="domain" description="Oligopeptidase F N-terminal" evidence="8">
    <location>
        <begin position="114"/>
        <end position="175"/>
    </location>
</feature>
<dbReference type="InterPro" id="IPR011977">
    <property type="entry name" value="Pept_M3B_clade3"/>
</dbReference>
<keyword evidence="5 6" id="KW-0482">Metalloprotease</keyword>
<dbReference type="RefSeq" id="WP_004624321.1">
    <property type="nucleotide sequence ID" value="NZ_AORV01000022.1"/>
</dbReference>
<dbReference type="PATRIC" id="fig|1195236.3.peg.1289"/>
<comment type="similarity">
    <text evidence="6">Belongs to the peptidase M3 family.</text>
</comment>
<dbReference type="InterPro" id="IPR042088">
    <property type="entry name" value="OligoPept_F_C"/>
</dbReference>
<comment type="cofactor">
    <cofactor evidence="6">
        <name>Zn(2+)</name>
        <dbReference type="ChEBI" id="CHEBI:29105"/>
    </cofactor>
    <text evidence="6">Binds 1 zinc ion.</text>
</comment>
<protein>
    <submittedName>
        <fullName evidence="9">Oligoendopeptidase, pepF/M3 family</fullName>
    </submittedName>
</protein>
<gene>
    <name evidence="9" type="ORF">CTER_0994</name>
</gene>
<organism evidence="9 10">
    <name type="scientific">Ruminiclostridium cellobioparum subsp. termitidis CT1112</name>
    <dbReference type="NCBI Taxonomy" id="1195236"/>
    <lineage>
        <taxon>Bacteria</taxon>
        <taxon>Bacillati</taxon>
        <taxon>Bacillota</taxon>
        <taxon>Clostridia</taxon>
        <taxon>Eubacteriales</taxon>
        <taxon>Oscillospiraceae</taxon>
        <taxon>Ruminiclostridium</taxon>
    </lineage>
</organism>
<evidence type="ECO:0000259" key="7">
    <source>
        <dbReference type="Pfam" id="PF01432"/>
    </source>
</evidence>
<evidence type="ECO:0000256" key="1">
    <source>
        <dbReference type="ARBA" id="ARBA00022670"/>
    </source>
</evidence>
<keyword evidence="3 6" id="KW-0378">Hydrolase</keyword>